<sequence length="236" mass="26887">MFLFYDKPKNKAILPPLPDILDYSDSNDKDERKILAYETASEVNKSEQLPIEPGANTFDIHAEAGDSEVTETVKDMGVGAQAVVSLSKTIRNPDTSTVYFDNYFSSIRLFLYMKDGMKTHCLGTLRNNQIGKCPLIPDKDLLRCGRGIYDYKKRSDLIIVKWADTKCVLIGSTIFGTNPLTTVKRYSKTDEKNVEVQRGNIELPLQQLEVIENDHDERDDRTGQQRRNEVVQMLPY</sequence>
<dbReference type="AlphaFoldDB" id="A0A8K0GKZ2"/>
<protein>
    <recommendedName>
        <fullName evidence="1">PiggyBac transposable element-derived protein domain-containing protein</fullName>
    </recommendedName>
</protein>
<gene>
    <name evidence="2" type="ORF">ILUMI_02279</name>
</gene>
<dbReference type="Pfam" id="PF13843">
    <property type="entry name" value="DDE_Tnp_1_7"/>
    <property type="match status" value="1"/>
</dbReference>
<evidence type="ECO:0000259" key="1">
    <source>
        <dbReference type="Pfam" id="PF13843"/>
    </source>
</evidence>
<dbReference type="PANTHER" id="PTHR47272">
    <property type="entry name" value="DDE_TNP_1_7 DOMAIN-CONTAINING PROTEIN"/>
    <property type="match status" value="1"/>
</dbReference>
<evidence type="ECO:0000313" key="2">
    <source>
        <dbReference type="EMBL" id="KAF2903899.1"/>
    </source>
</evidence>
<dbReference type="OrthoDB" id="6374637at2759"/>
<accession>A0A8K0GKZ2</accession>
<organism evidence="2 3">
    <name type="scientific">Ignelater luminosus</name>
    <name type="common">Cucubano</name>
    <name type="synonym">Pyrophorus luminosus</name>
    <dbReference type="NCBI Taxonomy" id="2038154"/>
    <lineage>
        <taxon>Eukaryota</taxon>
        <taxon>Metazoa</taxon>
        <taxon>Ecdysozoa</taxon>
        <taxon>Arthropoda</taxon>
        <taxon>Hexapoda</taxon>
        <taxon>Insecta</taxon>
        <taxon>Pterygota</taxon>
        <taxon>Neoptera</taxon>
        <taxon>Endopterygota</taxon>
        <taxon>Coleoptera</taxon>
        <taxon>Polyphaga</taxon>
        <taxon>Elateriformia</taxon>
        <taxon>Elateroidea</taxon>
        <taxon>Elateridae</taxon>
        <taxon>Agrypninae</taxon>
        <taxon>Pyrophorini</taxon>
        <taxon>Ignelater</taxon>
    </lineage>
</organism>
<dbReference type="InterPro" id="IPR029526">
    <property type="entry name" value="PGBD"/>
</dbReference>
<evidence type="ECO:0000313" key="3">
    <source>
        <dbReference type="Proteomes" id="UP000801492"/>
    </source>
</evidence>
<proteinExistence type="predicted"/>
<dbReference type="EMBL" id="VTPC01000909">
    <property type="protein sequence ID" value="KAF2903899.1"/>
    <property type="molecule type" value="Genomic_DNA"/>
</dbReference>
<keyword evidence="3" id="KW-1185">Reference proteome</keyword>
<name>A0A8K0GKZ2_IGNLU</name>
<dbReference type="PANTHER" id="PTHR47272:SF1">
    <property type="entry name" value="PIGGYBAC TRANSPOSABLE ELEMENT-DERIVED PROTEIN 3-LIKE"/>
    <property type="match status" value="1"/>
</dbReference>
<reference evidence="2" key="1">
    <citation type="submission" date="2019-08" db="EMBL/GenBank/DDBJ databases">
        <title>The genome of the North American firefly Photinus pyralis.</title>
        <authorList>
            <consortium name="Photinus pyralis genome working group"/>
            <person name="Fallon T.R."/>
            <person name="Sander Lower S.E."/>
            <person name="Weng J.-K."/>
        </authorList>
    </citation>
    <scope>NUCLEOTIDE SEQUENCE</scope>
    <source>
        <strain evidence="2">TRF0915ILg1</strain>
        <tissue evidence="2">Whole body</tissue>
    </source>
</reference>
<dbReference type="Proteomes" id="UP000801492">
    <property type="component" value="Unassembled WGS sequence"/>
</dbReference>
<comment type="caution">
    <text evidence="2">The sequence shown here is derived from an EMBL/GenBank/DDBJ whole genome shotgun (WGS) entry which is preliminary data.</text>
</comment>
<feature type="domain" description="PiggyBac transposable element-derived protein" evidence="1">
    <location>
        <begin position="70"/>
        <end position="192"/>
    </location>
</feature>